<protein>
    <submittedName>
        <fullName evidence="1">Uncharacterized protein</fullName>
    </submittedName>
</protein>
<gene>
    <name evidence="2" type="ORF">BYL167_LOCUS45282</name>
    <name evidence="1" type="ORF">SMN809_LOCUS40516</name>
</gene>
<accession>A0A8S2ZIP6</accession>
<dbReference type="EMBL" id="CAJOBH010125164">
    <property type="protein sequence ID" value="CAF4731299.1"/>
    <property type="molecule type" value="Genomic_DNA"/>
</dbReference>
<comment type="caution">
    <text evidence="1">The sequence shown here is derived from an EMBL/GenBank/DDBJ whole genome shotgun (WGS) entry which is preliminary data.</text>
</comment>
<name>A0A8S2ZIP6_9BILA</name>
<evidence type="ECO:0000313" key="2">
    <source>
        <dbReference type="EMBL" id="CAF4731299.1"/>
    </source>
</evidence>
<sequence>HESTAAKWLLEWSKMLSYWENNEKRIKSQMAVQIKDDGTAIILPRVVVSGTVTRRAVEPT</sequence>
<dbReference type="EMBL" id="CAJOBI010111841">
    <property type="protein sequence ID" value="CAF4636720.1"/>
    <property type="molecule type" value="Genomic_DNA"/>
</dbReference>
<feature type="non-terminal residue" evidence="1">
    <location>
        <position position="60"/>
    </location>
</feature>
<dbReference type="AlphaFoldDB" id="A0A8S2ZIP6"/>
<dbReference type="Proteomes" id="UP000676336">
    <property type="component" value="Unassembled WGS sequence"/>
</dbReference>
<evidence type="ECO:0000313" key="1">
    <source>
        <dbReference type="EMBL" id="CAF4636720.1"/>
    </source>
</evidence>
<organism evidence="1 3">
    <name type="scientific">Rotaria magnacalcarata</name>
    <dbReference type="NCBI Taxonomy" id="392030"/>
    <lineage>
        <taxon>Eukaryota</taxon>
        <taxon>Metazoa</taxon>
        <taxon>Spiralia</taxon>
        <taxon>Gnathifera</taxon>
        <taxon>Rotifera</taxon>
        <taxon>Eurotatoria</taxon>
        <taxon>Bdelloidea</taxon>
        <taxon>Philodinida</taxon>
        <taxon>Philodinidae</taxon>
        <taxon>Rotaria</taxon>
    </lineage>
</organism>
<feature type="non-terminal residue" evidence="1">
    <location>
        <position position="1"/>
    </location>
</feature>
<dbReference type="Proteomes" id="UP000681967">
    <property type="component" value="Unassembled WGS sequence"/>
</dbReference>
<evidence type="ECO:0000313" key="3">
    <source>
        <dbReference type="Proteomes" id="UP000676336"/>
    </source>
</evidence>
<reference evidence="1" key="1">
    <citation type="submission" date="2021-02" db="EMBL/GenBank/DDBJ databases">
        <authorList>
            <person name="Nowell W R."/>
        </authorList>
    </citation>
    <scope>NUCLEOTIDE SEQUENCE</scope>
</reference>
<proteinExistence type="predicted"/>